<gene>
    <name evidence="2" type="ORF">T459_12180</name>
</gene>
<dbReference type="AlphaFoldDB" id="A0A2G2ZP29"/>
<evidence type="ECO:0000256" key="1">
    <source>
        <dbReference type="SAM" id="MobiDB-lite"/>
    </source>
</evidence>
<reference evidence="2 3" key="2">
    <citation type="journal article" date="2017" name="Genome Biol.">
        <title>New reference genome sequences of hot pepper reveal the massive evolution of plant disease-resistance genes by retroduplication.</title>
        <authorList>
            <person name="Kim S."/>
            <person name="Park J."/>
            <person name="Yeom S.I."/>
            <person name="Kim Y.M."/>
            <person name="Seo E."/>
            <person name="Kim K.T."/>
            <person name="Kim M.S."/>
            <person name="Lee J.M."/>
            <person name="Cheong K."/>
            <person name="Shin H.S."/>
            <person name="Kim S.B."/>
            <person name="Han K."/>
            <person name="Lee J."/>
            <person name="Park M."/>
            <person name="Lee H.A."/>
            <person name="Lee H.Y."/>
            <person name="Lee Y."/>
            <person name="Oh S."/>
            <person name="Lee J.H."/>
            <person name="Choi E."/>
            <person name="Choi E."/>
            <person name="Lee S.E."/>
            <person name="Jeon J."/>
            <person name="Kim H."/>
            <person name="Choi G."/>
            <person name="Song H."/>
            <person name="Lee J."/>
            <person name="Lee S.C."/>
            <person name="Kwon J.K."/>
            <person name="Lee H.Y."/>
            <person name="Koo N."/>
            <person name="Hong Y."/>
            <person name="Kim R.W."/>
            <person name="Kang W.H."/>
            <person name="Huh J.H."/>
            <person name="Kang B.C."/>
            <person name="Yang T.J."/>
            <person name="Lee Y.H."/>
            <person name="Bennetzen J.L."/>
            <person name="Choi D."/>
        </authorList>
    </citation>
    <scope>NUCLEOTIDE SEQUENCE [LARGE SCALE GENOMIC DNA]</scope>
    <source>
        <strain evidence="3">cv. CM334</strain>
    </source>
</reference>
<sequence length="177" mass="19709">MMGRDECSREAKRGYNLREHNFSQGKKHCNNNNSAQYSTSTTVATAGANYDTKIKKIMEAAPEITLNSHSHPHRTKKSLSFEYYYYSGFSPLWGKKIGPSTGKKNNTAPPTLAAAAVKIYFSHDSTTHGGQSSSPQMDNEGVKHVENEDDDAELVENCKLIKRAHKPIKSRSLKSLM</sequence>
<keyword evidence="3" id="KW-1185">Reference proteome</keyword>
<dbReference type="Gramene" id="PHT83737">
    <property type="protein sequence ID" value="PHT83737"/>
    <property type="gene ID" value="T459_12180"/>
</dbReference>
<dbReference type="OrthoDB" id="1927437at2759"/>
<dbReference type="PANTHER" id="PTHR34680:SF3">
    <property type="entry name" value="EXPRESSED PROTEIN"/>
    <property type="match status" value="1"/>
</dbReference>
<comment type="caution">
    <text evidence="2">The sequence shown here is derived from an EMBL/GenBank/DDBJ whole genome shotgun (WGS) entry which is preliminary data.</text>
</comment>
<name>A0A2G2ZP29_CAPAN</name>
<feature type="compositionally biased region" description="Polar residues" evidence="1">
    <location>
        <begin position="124"/>
        <end position="137"/>
    </location>
</feature>
<feature type="region of interest" description="Disordered" evidence="1">
    <location>
        <begin position="124"/>
        <end position="150"/>
    </location>
</feature>
<evidence type="ECO:0000313" key="2">
    <source>
        <dbReference type="EMBL" id="PHT83737.1"/>
    </source>
</evidence>
<evidence type="ECO:0000313" key="3">
    <source>
        <dbReference type="Proteomes" id="UP000222542"/>
    </source>
</evidence>
<dbReference type="EMBL" id="AYRZ02000004">
    <property type="protein sequence ID" value="PHT83737.1"/>
    <property type="molecule type" value="Genomic_DNA"/>
</dbReference>
<accession>A0A2G2ZP29</accession>
<dbReference type="PANTHER" id="PTHR34680">
    <property type="entry name" value="EXPRESSED PROTEIN"/>
    <property type="match status" value="1"/>
</dbReference>
<reference evidence="2 3" key="1">
    <citation type="journal article" date="2014" name="Nat. Genet.">
        <title>Genome sequence of the hot pepper provides insights into the evolution of pungency in Capsicum species.</title>
        <authorList>
            <person name="Kim S."/>
            <person name="Park M."/>
            <person name="Yeom S.I."/>
            <person name="Kim Y.M."/>
            <person name="Lee J.M."/>
            <person name="Lee H.A."/>
            <person name="Seo E."/>
            <person name="Choi J."/>
            <person name="Cheong K."/>
            <person name="Kim K.T."/>
            <person name="Jung K."/>
            <person name="Lee G.W."/>
            <person name="Oh S.K."/>
            <person name="Bae C."/>
            <person name="Kim S.B."/>
            <person name="Lee H.Y."/>
            <person name="Kim S.Y."/>
            <person name="Kim M.S."/>
            <person name="Kang B.C."/>
            <person name="Jo Y.D."/>
            <person name="Yang H.B."/>
            <person name="Jeong H.J."/>
            <person name="Kang W.H."/>
            <person name="Kwon J.K."/>
            <person name="Shin C."/>
            <person name="Lim J.Y."/>
            <person name="Park J.H."/>
            <person name="Huh J.H."/>
            <person name="Kim J.S."/>
            <person name="Kim B.D."/>
            <person name="Cohen O."/>
            <person name="Paran I."/>
            <person name="Suh M.C."/>
            <person name="Lee S.B."/>
            <person name="Kim Y.K."/>
            <person name="Shin Y."/>
            <person name="Noh S.J."/>
            <person name="Park J."/>
            <person name="Seo Y.S."/>
            <person name="Kwon S.Y."/>
            <person name="Kim H.A."/>
            <person name="Park J.M."/>
            <person name="Kim H.J."/>
            <person name="Choi S.B."/>
            <person name="Bosland P.W."/>
            <person name="Reeves G."/>
            <person name="Jo S.H."/>
            <person name="Lee B.W."/>
            <person name="Cho H.T."/>
            <person name="Choi H.S."/>
            <person name="Lee M.S."/>
            <person name="Yu Y."/>
            <person name="Do Choi Y."/>
            <person name="Park B.S."/>
            <person name="van Deynze A."/>
            <person name="Ashrafi H."/>
            <person name="Hill T."/>
            <person name="Kim W.T."/>
            <person name="Pai H.S."/>
            <person name="Ahn H.K."/>
            <person name="Yeam I."/>
            <person name="Giovannoni J.J."/>
            <person name="Rose J.K."/>
            <person name="Sorensen I."/>
            <person name="Lee S.J."/>
            <person name="Kim R.W."/>
            <person name="Choi I.Y."/>
            <person name="Choi B.S."/>
            <person name="Lim J.S."/>
            <person name="Lee Y.H."/>
            <person name="Choi D."/>
        </authorList>
    </citation>
    <scope>NUCLEOTIDE SEQUENCE [LARGE SCALE GENOMIC DNA]</scope>
    <source>
        <strain evidence="3">cv. CM334</strain>
    </source>
</reference>
<protein>
    <submittedName>
        <fullName evidence="2">Uncharacterized protein</fullName>
    </submittedName>
</protein>
<organism evidence="2 3">
    <name type="scientific">Capsicum annuum</name>
    <name type="common">Capsicum pepper</name>
    <dbReference type="NCBI Taxonomy" id="4072"/>
    <lineage>
        <taxon>Eukaryota</taxon>
        <taxon>Viridiplantae</taxon>
        <taxon>Streptophyta</taxon>
        <taxon>Embryophyta</taxon>
        <taxon>Tracheophyta</taxon>
        <taxon>Spermatophyta</taxon>
        <taxon>Magnoliopsida</taxon>
        <taxon>eudicotyledons</taxon>
        <taxon>Gunneridae</taxon>
        <taxon>Pentapetalae</taxon>
        <taxon>asterids</taxon>
        <taxon>lamiids</taxon>
        <taxon>Solanales</taxon>
        <taxon>Solanaceae</taxon>
        <taxon>Solanoideae</taxon>
        <taxon>Capsiceae</taxon>
        <taxon>Capsicum</taxon>
    </lineage>
</organism>
<dbReference type="Proteomes" id="UP000222542">
    <property type="component" value="Unassembled WGS sequence"/>
</dbReference>
<proteinExistence type="predicted"/>